<keyword evidence="7" id="KW-1185">Reference proteome</keyword>
<dbReference type="RefSeq" id="WP_249478864.1">
    <property type="nucleotide sequence ID" value="NZ_CP097218.1"/>
</dbReference>
<dbReference type="InterPro" id="IPR050884">
    <property type="entry name" value="CNP_phosphodiesterase-III"/>
</dbReference>
<dbReference type="Proteomes" id="UP001055868">
    <property type="component" value="Chromosome"/>
</dbReference>
<gene>
    <name evidence="6" type="ORF">M4486_18905</name>
</gene>
<comment type="similarity">
    <text evidence="4">Belongs to the cyclic nucleotide phosphodiesterase class-III family.</text>
</comment>
<protein>
    <submittedName>
        <fullName evidence="6">Metallophosphoesterase</fullName>
    </submittedName>
</protein>
<evidence type="ECO:0000313" key="7">
    <source>
        <dbReference type="Proteomes" id="UP001055868"/>
    </source>
</evidence>
<dbReference type="PANTHER" id="PTHR42988">
    <property type="entry name" value="PHOSPHOHYDROLASE"/>
    <property type="match status" value="1"/>
</dbReference>
<proteinExistence type="inferred from homology"/>
<keyword evidence="1" id="KW-0479">Metal-binding</keyword>
<dbReference type="EMBL" id="CP097218">
    <property type="protein sequence ID" value="UQN29672.1"/>
    <property type="molecule type" value="Genomic_DNA"/>
</dbReference>
<reference evidence="6" key="1">
    <citation type="submission" date="2022-05" db="EMBL/GenBank/DDBJ databases">
        <title>Genomic analysis of Brachybacterium sp. CBA3104.</title>
        <authorList>
            <person name="Roh S.W."/>
            <person name="Kim Y.B."/>
            <person name="Kim Y."/>
        </authorList>
    </citation>
    <scope>NUCLEOTIDE SEQUENCE</scope>
    <source>
        <strain evidence="6">CBA3104</strain>
    </source>
</reference>
<evidence type="ECO:0000256" key="3">
    <source>
        <dbReference type="ARBA" id="ARBA00023004"/>
    </source>
</evidence>
<dbReference type="Pfam" id="PF00149">
    <property type="entry name" value="Metallophos"/>
    <property type="match status" value="1"/>
</dbReference>
<evidence type="ECO:0000256" key="2">
    <source>
        <dbReference type="ARBA" id="ARBA00022801"/>
    </source>
</evidence>
<dbReference type="InterPro" id="IPR029052">
    <property type="entry name" value="Metallo-depent_PP-like"/>
</dbReference>
<organism evidence="6 7">
    <name type="scientific">Brachybacterium kimchii</name>
    <dbReference type="NCBI Taxonomy" id="2942909"/>
    <lineage>
        <taxon>Bacteria</taxon>
        <taxon>Bacillati</taxon>
        <taxon>Actinomycetota</taxon>
        <taxon>Actinomycetes</taxon>
        <taxon>Micrococcales</taxon>
        <taxon>Dermabacteraceae</taxon>
        <taxon>Brachybacterium</taxon>
    </lineage>
</organism>
<sequence>MRILQLTDTHLYGDPASRHYDRIDTAAALRAVLARVRGMEGVDVVVHTGDASDDGSVASYRLLHELVDPFAASLGAPLVVTMGNHDVPAAYAEVAGPGDHGGPWQDRVRALPRGGRVIVLDSSVPGAGYGHLDPEQLEWLREVLAAPAASGAPAGGEADGPTVLAIHHPPLVGATPLLRGLDLDGLDALADVLAGSDVRAILSGHYHHPMTGSIAGIPVLVGPGITNVVDPLAAGGVERAGARSGAQLVEIDAPGAPGVRATSAEWASGGDTLEDPERPVYEFGPDVVAQILRAAGR</sequence>
<evidence type="ECO:0000256" key="4">
    <source>
        <dbReference type="ARBA" id="ARBA00025742"/>
    </source>
</evidence>
<accession>A0ABY4N557</accession>
<dbReference type="InterPro" id="IPR004843">
    <property type="entry name" value="Calcineurin-like_PHP"/>
</dbReference>
<dbReference type="PANTHER" id="PTHR42988:SF2">
    <property type="entry name" value="CYCLIC NUCLEOTIDE PHOSPHODIESTERASE CBUA0032-RELATED"/>
    <property type="match status" value="1"/>
</dbReference>
<evidence type="ECO:0000256" key="1">
    <source>
        <dbReference type="ARBA" id="ARBA00022723"/>
    </source>
</evidence>
<name>A0ABY4N557_9MICO</name>
<keyword evidence="3" id="KW-0408">Iron</keyword>
<evidence type="ECO:0000313" key="6">
    <source>
        <dbReference type="EMBL" id="UQN29672.1"/>
    </source>
</evidence>
<evidence type="ECO:0000259" key="5">
    <source>
        <dbReference type="Pfam" id="PF00149"/>
    </source>
</evidence>
<dbReference type="SUPFAM" id="SSF56300">
    <property type="entry name" value="Metallo-dependent phosphatases"/>
    <property type="match status" value="1"/>
</dbReference>
<feature type="domain" description="Calcineurin-like phosphoesterase" evidence="5">
    <location>
        <begin position="1"/>
        <end position="209"/>
    </location>
</feature>
<keyword evidence="2" id="KW-0378">Hydrolase</keyword>
<dbReference type="Gene3D" id="3.60.21.10">
    <property type="match status" value="1"/>
</dbReference>